<sequence>YIHHPSLENTQPKVEASTSNVKDECTRKLGSPASPIQQAFKSSVQHSNIWRASHGDGDTLQLTSFFEKEQVSRPMGKLRGLAGLNKEKALGEQQPPPVGAY</sequence>
<feature type="compositionally biased region" description="Polar residues" evidence="1">
    <location>
        <begin position="7"/>
        <end position="20"/>
    </location>
</feature>
<evidence type="ECO:0000313" key="3">
    <source>
        <dbReference type="Proteomes" id="UP000291084"/>
    </source>
</evidence>
<gene>
    <name evidence="2" type="primary">Vigan.04G118600</name>
    <name evidence="2" type="ORF">VIGAN_04118600</name>
</gene>
<protein>
    <submittedName>
        <fullName evidence="2">Uncharacterized protein</fullName>
    </submittedName>
</protein>
<feature type="region of interest" description="Disordered" evidence="1">
    <location>
        <begin position="1"/>
        <end position="33"/>
    </location>
</feature>
<proteinExistence type="predicted"/>
<reference evidence="2 3" key="1">
    <citation type="journal article" date="2015" name="Sci. Rep.">
        <title>The power of single molecule real-time sequencing technology in the de novo assembly of a eukaryotic genome.</title>
        <authorList>
            <person name="Sakai H."/>
            <person name="Naito K."/>
            <person name="Ogiso-Tanaka E."/>
            <person name="Takahashi Y."/>
            <person name="Iseki K."/>
            <person name="Muto C."/>
            <person name="Satou K."/>
            <person name="Teruya K."/>
            <person name="Shiroma A."/>
            <person name="Shimoji M."/>
            <person name="Hirano T."/>
            <person name="Itoh T."/>
            <person name="Kaga A."/>
            <person name="Tomooka N."/>
        </authorList>
    </citation>
    <scope>NUCLEOTIDE SEQUENCE [LARGE SCALE GENOMIC DNA]</scope>
    <source>
        <strain evidence="3">cv. Shumari</strain>
    </source>
</reference>
<organism evidence="2 3">
    <name type="scientific">Vigna angularis var. angularis</name>
    <dbReference type="NCBI Taxonomy" id="157739"/>
    <lineage>
        <taxon>Eukaryota</taxon>
        <taxon>Viridiplantae</taxon>
        <taxon>Streptophyta</taxon>
        <taxon>Embryophyta</taxon>
        <taxon>Tracheophyta</taxon>
        <taxon>Spermatophyta</taxon>
        <taxon>Magnoliopsida</taxon>
        <taxon>eudicotyledons</taxon>
        <taxon>Gunneridae</taxon>
        <taxon>Pentapetalae</taxon>
        <taxon>rosids</taxon>
        <taxon>fabids</taxon>
        <taxon>Fabales</taxon>
        <taxon>Fabaceae</taxon>
        <taxon>Papilionoideae</taxon>
        <taxon>50 kb inversion clade</taxon>
        <taxon>NPAAA clade</taxon>
        <taxon>indigoferoid/millettioid clade</taxon>
        <taxon>Phaseoleae</taxon>
        <taxon>Vigna</taxon>
    </lineage>
</organism>
<dbReference type="AlphaFoldDB" id="A0A0S3RTL1"/>
<evidence type="ECO:0000256" key="1">
    <source>
        <dbReference type="SAM" id="MobiDB-lite"/>
    </source>
</evidence>
<keyword evidence="3" id="KW-1185">Reference proteome</keyword>
<evidence type="ECO:0000313" key="2">
    <source>
        <dbReference type="EMBL" id="BAT83941.1"/>
    </source>
</evidence>
<feature type="non-terminal residue" evidence="2">
    <location>
        <position position="1"/>
    </location>
</feature>
<name>A0A0S3RTL1_PHAAN</name>
<dbReference type="EMBL" id="AP015037">
    <property type="protein sequence ID" value="BAT83941.1"/>
    <property type="molecule type" value="Genomic_DNA"/>
</dbReference>
<dbReference type="Proteomes" id="UP000291084">
    <property type="component" value="Chromosome 4"/>
</dbReference>
<accession>A0A0S3RTL1</accession>